<feature type="transmembrane region" description="Helical" evidence="6">
    <location>
        <begin position="245"/>
        <end position="264"/>
    </location>
</feature>
<dbReference type="SUPFAM" id="SSF103473">
    <property type="entry name" value="MFS general substrate transporter"/>
    <property type="match status" value="1"/>
</dbReference>
<name>A0A679GKM4_9GAMM</name>
<keyword evidence="3 6" id="KW-0812">Transmembrane</keyword>
<feature type="transmembrane region" description="Helical" evidence="6">
    <location>
        <begin position="78"/>
        <end position="97"/>
    </location>
</feature>
<dbReference type="InterPro" id="IPR050189">
    <property type="entry name" value="MFS_Efflux_Transporters"/>
</dbReference>
<organism evidence="7 8">
    <name type="scientific">Metapseudomonas otitidis</name>
    <dbReference type="NCBI Taxonomy" id="319939"/>
    <lineage>
        <taxon>Bacteria</taxon>
        <taxon>Pseudomonadati</taxon>
        <taxon>Pseudomonadota</taxon>
        <taxon>Gammaproteobacteria</taxon>
        <taxon>Pseudomonadales</taxon>
        <taxon>Pseudomonadaceae</taxon>
        <taxon>Metapseudomonas</taxon>
    </lineage>
</organism>
<evidence type="ECO:0000256" key="4">
    <source>
        <dbReference type="ARBA" id="ARBA00022989"/>
    </source>
</evidence>
<evidence type="ECO:0000256" key="5">
    <source>
        <dbReference type="ARBA" id="ARBA00023136"/>
    </source>
</evidence>
<dbReference type="KEGG" id="poj:PtoMrB4_39590"/>
<gene>
    <name evidence="7" type="ORF">PtoMrB4_39590</name>
</gene>
<evidence type="ECO:0000313" key="7">
    <source>
        <dbReference type="EMBL" id="BCA29982.1"/>
    </source>
</evidence>
<evidence type="ECO:0000256" key="2">
    <source>
        <dbReference type="ARBA" id="ARBA00022475"/>
    </source>
</evidence>
<dbReference type="Proteomes" id="UP000501237">
    <property type="component" value="Chromosome"/>
</dbReference>
<evidence type="ECO:0000256" key="1">
    <source>
        <dbReference type="ARBA" id="ARBA00004651"/>
    </source>
</evidence>
<evidence type="ECO:0000256" key="3">
    <source>
        <dbReference type="ARBA" id="ARBA00022692"/>
    </source>
</evidence>
<dbReference type="PANTHER" id="PTHR43124">
    <property type="entry name" value="PURINE EFFLUX PUMP PBUE"/>
    <property type="match status" value="1"/>
</dbReference>
<feature type="transmembrane region" description="Helical" evidence="6">
    <location>
        <begin position="51"/>
        <end position="71"/>
    </location>
</feature>
<feature type="transmembrane region" description="Helical" evidence="6">
    <location>
        <begin position="109"/>
        <end position="130"/>
    </location>
</feature>
<dbReference type="Pfam" id="PF07690">
    <property type="entry name" value="MFS_1"/>
    <property type="match status" value="1"/>
</dbReference>
<evidence type="ECO:0000256" key="6">
    <source>
        <dbReference type="SAM" id="Phobius"/>
    </source>
</evidence>
<feature type="transmembrane region" description="Helical" evidence="6">
    <location>
        <begin position="137"/>
        <end position="160"/>
    </location>
</feature>
<dbReference type="AlphaFoldDB" id="A0A679GKM4"/>
<comment type="subcellular location">
    <subcellularLocation>
        <location evidence="1">Cell membrane</location>
        <topology evidence="1">Multi-pass membrane protein</topology>
    </subcellularLocation>
</comment>
<feature type="transmembrane region" description="Helical" evidence="6">
    <location>
        <begin position="166"/>
        <end position="187"/>
    </location>
</feature>
<feature type="transmembrane region" description="Helical" evidence="6">
    <location>
        <begin position="357"/>
        <end position="378"/>
    </location>
</feature>
<dbReference type="EMBL" id="AP022642">
    <property type="protein sequence ID" value="BCA29982.1"/>
    <property type="molecule type" value="Genomic_DNA"/>
</dbReference>
<evidence type="ECO:0000313" key="8">
    <source>
        <dbReference type="Proteomes" id="UP000501237"/>
    </source>
</evidence>
<dbReference type="GO" id="GO:0022857">
    <property type="term" value="F:transmembrane transporter activity"/>
    <property type="evidence" value="ECO:0007669"/>
    <property type="project" value="InterPro"/>
</dbReference>
<reference evidence="7 8" key="1">
    <citation type="journal article" date="2020" name="Microbiol. Resour. Announc.">
        <title>Complete genome sequence of Pseudomonas otitidis strain MrB4, isolated from Lake Biwa in Japan.</title>
        <authorList>
            <person name="Miyazaki K."/>
            <person name="Hase E."/>
            <person name="Maruya T."/>
        </authorList>
    </citation>
    <scope>NUCLEOTIDE SEQUENCE [LARGE SCALE GENOMIC DNA]</scope>
    <source>
        <strain evidence="7 8">MrB4</strain>
    </source>
</reference>
<feature type="transmembrane region" description="Helical" evidence="6">
    <location>
        <begin position="297"/>
        <end position="320"/>
    </location>
</feature>
<dbReference type="Gene3D" id="1.20.1250.20">
    <property type="entry name" value="MFS general substrate transporter like domains"/>
    <property type="match status" value="2"/>
</dbReference>
<dbReference type="PANTHER" id="PTHR43124:SF10">
    <property type="entry name" value="PURINE EFFLUX PUMP PBUE"/>
    <property type="match status" value="1"/>
</dbReference>
<feature type="transmembrane region" description="Helical" evidence="6">
    <location>
        <begin position="332"/>
        <end position="351"/>
    </location>
</feature>
<keyword evidence="2" id="KW-1003">Cell membrane</keyword>
<keyword evidence="5 6" id="KW-0472">Membrane</keyword>
<feature type="transmembrane region" description="Helical" evidence="6">
    <location>
        <begin position="271"/>
        <end position="291"/>
    </location>
</feature>
<protein>
    <submittedName>
        <fullName evidence="7">MFS transporter</fullName>
    </submittedName>
</protein>
<feature type="transmembrane region" description="Helical" evidence="6">
    <location>
        <begin position="208"/>
        <end position="233"/>
    </location>
</feature>
<dbReference type="GO" id="GO:0005886">
    <property type="term" value="C:plasma membrane"/>
    <property type="evidence" value="ECO:0007669"/>
    <property type="project" value="UniProtKB-SubCell"/>
</dbReference>
<keyword evidence="4 6" id="KW-1133">Transmembrane helix</keyword>
<dbReference type="InterPro" id="IPR036259">
    <property type="entry name" value="MFS_trans_sf"/>
</dbReference>
<dbReference type="InterPro" id="IPR011701">
    <property type="entry name" value="MFS"/>
</dbReference>
<sequence length="396" mass="41365">MTTQESAGLPRERLCAIVLFAAVVPLVLMAAPAIATQLAHQLGLGAATIGQLFSIELAAMSLATLPAYLWQTRLDWRWVARVAALLFIAVNLASAFITDKTYLPLLMGLRFTSALAGGTLMVLCIASAVASDQRDRVYGFWLIGQLVLGAVGLWVLPLLFAHFGLASLYLGLAGMMLLCLPLTRAFPAGMKAPEARVQAVASPSRLRAWCGLFAVLAFYIGLSGVWTFIGALAERAGVDPDTTRTLLAVASLLGIAGSTTVTLIGGRWPRGLPLVLGYAAMAASVLLLLGLPGTLRFAVAALLFKYTWTFVLPLILACLADLDRSGRLMNSVNLVIGGGLALGPAVAGPLLESPLGYSGMLAVSAGCLLLSFLALHLARRPTGAALTPLDPTGATS</sequence>
<proteinExistence type="predicted"/>
<accession>A0A679GKM4</accession>